<dbReference type="InterPro" id="IPR036582">
    <property type="entry name" value="Mao_N_sf"/>
</dbReference>
<sequence>MGNIKRLVVCCLILVIATIHFGTGNTTVYASEGDYAIYNGKVTNGRLYAPIRAVGEKIKAQVSWDGATKTATVIKDKKVIKLTFGSKILKVNNEQLQMDVSLLLENGSIFLPIRYVGDALEGSTYWDKKERLANLYSEPYGVYGVTVYAQPLFYKDGYKLLDEAINKVKNIDNVAQKRQYLKPYFTDEMINLIIMRNVRFTDMSKATITYYSYPKDTNMRIKREVSAPGRFGTLAQDVLLTKRNNQWVVGSLNEYFYEFRP</sequence>
<evidence type="ECO:0000256" key="1">
    <source>
        <dbReference type="SAM" id="SignalP"/>
    </source>
</evidence>
<evidence type="ECO:0000313" key="4">
    <source>
        <dbReference type="Proteomes" id="UP001527052"/>
    </source>
</evidence>
<gene>
    <name evidence="3" type="ORF">M5W82_20835</name>
</gene>
<evidence type="ECO:0000259" key="2">
    <source>
        <dbReference type="Pfam" id="PF07833"/>
    </source>
</evidence>
<reference evidence="3 4" key="1">
    <citation type="submission" date="2022-05" db="EMBL/GenBank/DDBJ databases">
        <title>Genome Sequencing of Bee-Associated Microbes.</title>
        <authorList>
            <person name="Dunlap C."/>
        </authorList>
    </citation>
    <scope>NUCLEOTIDE SEQUENCE [LARGE SCALE GENOMIC DNA]</scope>
    <source>
        <strain evidence="3 4">NRRL BD-083</strain>
    </source>
</reference>
<feature type="chain" id="PRO_5047215911" evidence="1">
    <location>
        <begin position="22"/>
        <end position="261"/>
    </location>
</feature>
<keyword evidence="4" id="KW-1185">Reference proteome</keyword>
<dbReference type="Pfam" id="PF07833">
    <property type="entry name" value="Cu_amine_oxidN1"/>
    <property type="match status" value="1"/>
</dbReference>
<feature type="domain" description="Copper amine oxidase-like N-terminal" evidence="2">
    <location>
        <begin position="42"/>
        <end position="131"/>
    </location>
</feature>
<evidence type="ECO:0000313" key="3">
    <source>
        <dbReference type="EMBL" id="MCY9549331.1"/>
    </source>
</evidence>
<organism evidence="3 4">
    <name type="scientific">Lysinibacillus xylanilyticus</name>
    <dbReference type="NCBI Taxonomy" id="582475"/>
    <lineage>
        <taxon>Bacteria</taxon>
        <taxon>Bacillati</taxon>
        <taxon>Bacillota</taxon>
        <taxon>Bacilli</taxon>
        <taxon>Bacillales</taxon>
        <taxon>Bacillaceae</taxon>
        <taxon>Lysinibacillus</taxon>
    </lineage>
</organism>
<name>A0ABT4EYH7_9BACI</name>
<dbReference type="RefSeq" id="WP_268639302.1">
    <property type="nucleotide sequence ID" value="NZ_JAMDLZ010000042.1"/>
</dbReference>
<feature type="signal peptide" evidence="1">
    <location>
        <begin position="1"/>
        <end position="21"/>
    </location>
</feature>
<dbReference type="Proteomes" id="UP001527052">
    <property type="component" value="Unassembled WGS sequence"/>
</dbReference>
<dbReference type="SUPFAM" id="SSF55383">
    <property type="entry name" value="Copper amine oxidase, domain N"/>
    <property type="match status" value="1"/>
</dbReference>
<dbReference type="EMBL" id="JAMDLZ010000042">
    <property type="protein sequence ID" value="MCY9549331.1"/>
    <property type="molecule type" value="Genomic_DNA"/>
</dbReference>
<proteinExistence type="predicted"/>
<protein>
    <submittedName>
        <fullName evidence="3">Copper amine oxidase N-terminal domain-containing protein</fullName>
    </submittedName>
</protein>
<keyword evidence="1" id="KW-0732">Signal</keyword>
<accession>A0ABT4EYH7</accession>
<dbReference type="Gene3D" id="3.30.457.10">
    <property type="entry name" value="Copper amine oxidase-like, N-terminal domain"/>
    <property type="match status" value="1"/>
</dbReference>
<comment type="caution">
    <text evidence="3">The sequence shown here is derived from an EMBL/GenBank/DDBJ whole genome shotgun (WGS) entry which is preliminary data.</text>
</comment>
<dbReference type="InterPro" id="IPR012854">
    <property type="entry name" value="Cu_amine_oxidase-like_N"/>
</dbReference>